<comment type="caution">
    <text evidence="1">The sequence shown here is derived from an EMBL/GenBank/DDBJ whole genome shotgun (WGS) entry which is preliminary data.</text>
</comment>
<keyword evidence="2" id="KW-1185">Reference proteome</keyword>
<name>A0A150XHU2_9BACT</name>
<dbReference type="RefSeq" id="WP_068217590.1">
    <property type="nucleotide sequence ID" value="NZ_CP139724.1"/>
</dbReference>
<evidence type="ECO:0000313" key="2">
    <source>
        <dbReference type="Proteomes" id="UP000075606"/>
    </source>
</evidence>
<proteinExistence type="predicted"/>
<reference evidence="1 2" key="1">
    <citation type="submission" date="2016-01" db="EMBL/GenBank/DDBJ databases">
        <title>Genome sequencing of Roseivirga spongicola UST030701-084.</title>
        <authorList>
            <person name="Selvaratnam C."/>
            <person name="Thevarajoo S."/>
            <person name="Goh K.M."/>
            <person name="Ee R."/>
            <person name="Chan K.-G."/>
            <person name="Chong C.S."/>
        </authorList>
    </citation>
    <scope>NUCLEOTIDE SEQUENCE [LARGE SCALE GENOMIC DNA]</scope>
    <source>
        <strain evidence="1 2">UST030701-084</strain>
    </source>
</reference>
<dbReference type="Proteomes" id="UP000075606">
    <property type="component" value="Unassembled WGS sequence"/>
</dbReference>
<protein>
    <submittedName>
        <fullName evidence="1">Uncharacterized protein</fullName>
    </submittedName>
</protein>
<gene>
    <name evidence="1" type="ORF">AWW68_05615</name>
</gene>
<organism evidence="1 2">
    <name type="scientific">Roseivirga spongicola</name>
    <dbReference type="NCBI Taxonomy" id="333140"/>
    <lineage>
        <taxon>Bacteria</taxon>
        <taxon>Pseudomonadati</taxon>
        <taxon>Bacteroidota</taxon>
        <taxon>Cytophagia</taxon>
        <taxon>Cytophagales</taxon>
        <taxon>Roseivirgaceae</taxon>
        <taxon>Roseivirga</taxon>
    </lineage>
</organism>
<accession>A0A150XHU2</accession>
<dbReference type="EMBL" id="LRPC01000001">
    <property type="protein sequence ID" value="KYG78243.1"/>
    <property type="molecule type" value="Genomic_DNA"/>
</dbReference>
<sequence>MFDSKEYPKSLSEDLFETWLEAGRESKMSYEYMLVVWDDLEADYHPEYVENRSQIAKYPLWGEAGGHSSTIAVYDLFSEARIYITN</sequence>
<dbReference type="OrthoDB" id="826073at2"/>
<evidence type="ECO:0000313" key="1">
    <source>
        <dbReference type="EMBL" id="KYG78243.1"/>
    </source>
</evidence>
<dbReference type="AlphaFoldDB" id="A0A150XHU2"/>